<evidence type="ECO:0000313" key="2">
    <source>
        <dbReference type="EMBL" id="GHE75297.1"/>
    </source>
</evidence>
<reference evidence="3" key="1">
    <citation type="journal article" date="2019" name="Int. J. Syst. Evol. Microbiol.">
        <title>The Global Catalogue of Microorganisms (GCM) 10K type strain sequencing project: providing services to taxonomists for standard genome sequencing and annotation.</title>
        <authorList>
            <consortium name="The Broad Institute Genomics Platform"/>
            <consortium name="The Broad Institute Genome Sequencing Center for Infectious Disease"/>
            <person name="Wu L."/>
            <person name="Ma J."/>
        </authorList>
    </citation>
    <scope>NUCLEOTIDE SEQUENCE [LARGE SCALE GENOMIC DNA]</scope>
    <source>
        <strain evidence="3">CGMCC 1.15111</strain>
    </source>
</reference>
<dbReference type="InterPro" id="IPR013096">
    <property type="entry name" value="Cupin_2"/>
</dbReference>
<protein>
    <recommendedName>
        <fullName evidence="1">Cupin type-2 domain-containing protein</fullName>
    </recommendedName>
</protein>
<name>A0ABQ3IDE5_9BACT</name>
<dbReference type="InterPro" id="IPR011051">
    <property type="entry name" value="RmlC_Cupin_sf"/>
</dbReference>
<keyword evidence="3" id="KW-1185">Reference proteome</keyword>
<comment type="caution">
    <text evidence="2">The sequence shown here is derived from an EMBL/GenBank/DDBJ whole genome shotgun (WGS) entry which is preliminary data.</text>
</comment>
<gene>
    <name evidence="2" type="ORF">GCM10011340_35170</name>
</gene>
<feature type="domain" description="Cupin type-2" evidence="1">
    <location>
        <begin position="215"/>
        <end position="263"/>
    </location>
</feature>
<dbReference type="Pfam" id="PF07883">
    <property type="entry name" value="Cupin_2"/>
    <property type="match status" value="1"/>
</dbReference>
<evidence type="ECO:0000313" key="3">
    <source>
        <dbReference type="Proteomes" id="UP000658258"/>
    </source>
</evidence>
<dbReference type="InterPro" id="IPR014710">
    <property type="entry name" value="RmlC-like_jellyroll"/>
</dbReference>
<organism evidence="2 3">
    <name type="scientific">Roseivirga thermotolerans</name>
    <dbReference type="NCBI Taxonomy" id="1758176"/>
    <lineage>
        <taxon>Bacteria</taxon>
        <taxon>Pseudomonadati</taxon>
        <taxon>Bacteroidota</taxon>
        <taxon>Cytophagia</taxon>
        <taxon>Cytophagales</taxon>
        <taxon>Roseivirgaceae</taxon>
        <taxon>Roseivirga</taxon>
    </lineage>
</organism>
<accession>A0ABQ3IDE5</accession>
<proteinExistence type="predicted"/>
<evidence type="ECO:0000259" key="1">
    <source>
        <dbReference type="Pfam" id="PF07883"/>
    </source>
</evidence>
<dbReference type="Proteomes" id="UP000658258">
    <property type="component" value="Unassembled WGS sequence"/>
</dbReference>
<dbReference type="SUPFAM" id="SSF51182">
    <property type="entry name" value="RmlC-like cupins"/>
    <property type="match status" value="1"/>
</dbReference>
<dbReference type="EMBL" id="BNAG01000006">
    <property type="protein sequence ID" value="GHE75297.1"/>
    <property type="molecule type" value="Genomic_DNA"/>
</dbReference>
<dbReference type="Gene3D" id="2.60.120.10">
    <property type="entry name" value="Jelly Rolls"/>
    <property type="match status" value="1"/>
</dbReference>
<sequence>MVALAFIMLHGVMVTAPVFGQSADAMIRDYVQAYADDPMAMNAYFGIKVEEDWWTVKVERNERGYLVGKSQKYTFHEMGPHNVSVEKGKPSRPTWYFHCPDMSTLRSLYTNELTAGTASMRTRESDPQPLFGVADMEGFSSGQGETALAYLTMEHFWKKGNGEVTPFGRDKSMETHGAMMVSLYTMKDKRIGWFSLGQMKVANAEEDIQSSQVPNLFIITSGKGKAVVNGEEMDIDKGMSFFVPPYIQHKLYNPYEEPLEGVLVLFGDNIDYVWGQSYIGFLEQEYAFYQENETRVKQGDKN</sequence>